<dbReference type="GO" id="GO:0006412">
    <property type="term" value="P:translation"/>
    <property type="evidence" value="ECO:0007669"/>
    <property type="project" value="TreeGrafter"/>
</dbReference>
<dbReference type="GO" id="GO:0005737">
    <property type="term" value="C:cytoplasm"/>
    <property type="evidence" value="ECO:0007669"/>
    <property type="project" value="UniProtKB-ARBA"/>
</dbReference>
<proteinExistence type="predicted"/>
<dbReference type="Gene3D" id="2.30.30.140">
    <property type="match status" value="3"/>
</dbReference>
<dbReference type="PROSITE" id="PS50126">
    <property type="entry name" value="S1"/>
    <property type="match status" value="3"/>
</dbReference>
<organism evidence="4">
    <name type="scientific">Alexandrium monilatum</name>
    <dbReference type="NCBI Taxonomy" id="311494"/>
    <lineage>
        <taxon>Eukaryota</taxon>
        <taxon>Sar</taxon>
        <taxon>Alveolata</taxon>
        <taxon>Dinophyceae</taxon>
        <taxon>Gonyaulacales</taxon>
        <taxon>Pyrocystaceae</taxon>
        <taxon>Alexandrium</taxon>
    </lineage>
</organism>
<accession>A0A7S4VEX4</accession>
<dbReference type="InterPro" id="IPR002999">
    <property type="entry name" value="Tudor"/>
</dbReference>
<feature type="compositionally biased region" description="Basic and acidic residues" evidence="2">
    <location>
        <begin position="84"/>
        <end position="97"/>
    </location>
</feature>
<name>A0A7S4VEX4_9DINO</name>
<dbReference type="GO" id="GO:0003735">
    <property type="term" value="F:structural constituent of ribosome"/>
    <property type="evidence" value="ECO:0007669"/>
    <property type="project" value="TreeGrafter"/>
</dbReference>
<sequence length="535" mass="57755">MMWRRQEVPRCRRLLRPTKVWLACLCAASVAAAHFCAARLAFASGRLSPAGPHAARFSSQASRSGRIARASRGGEASGGFQVGDRVRAVSPDDERRYPGVVEGSNDDGTYTVRWDDAGGGPETSDVEPQKMRKVVVFKDYAAGDDVQAMSPGDGQWYPGSVEAANADGTFQVRWDDPDGGPETEGVKPEAMKKVTVFRGYKVEDVVEAVFPDDGQMYPGRVAKANADGTFQVRWDDPEGGPEESPVRPRDMRYPPIPLEDLRVGQKFRGTVRSIMDFGAFVDIGAAAHGLVHISRIAKERVGDVDDYLEEGQEVDVWVSAVRKDGKLGLSMVESRIGDGGGEHAPPSDLEAFGNISPEEWLDGTVSGIVPFGVFVTARLPDGAAQGDGLVHISRVRRGFVESVEDEFEIGQQVRVRVESVDFERKRLSLTMRGSGAGNDDDDTEAPPDLSAFTGISPDQWLTGKVLRIAPFGAFVGLTAEDGTAADGLVHRAQIKDGFVESIDDELEVGQEVQVRILSVDAAAGKMKLSMKSPGF</sequence>
<gene>
    <name evidence="4" type="ORF">AMON00008_LOCUS18638</name>
</gene>
<dbReference type="EMBL" id="HBNR01027482">
    <property type="protein sequence ID" value="CAE4580176.1"/>
    <property type="molecule type" value="Transcribed_RNA"/>
</dbReference>
<dbReference type="SMART" id="SM00333">
    <property type="entry name" value="TUDOR"/>
    <property type="match status" value="3"/>
</dbReference>
<evidence type="ECO:0000256" key="2">
    <source>
        <dbReference type="SAM" id="MobiDB-lite"/>
    </source>
</evidence>
<dbReference type="InterPro" id="IPR003029">
    <property type="entry name" value="S1_domain"/>
</dbReference>
<feature type="domain" description="S1 motif" evidence="3">
    <location>
        <begin position="458"/>
        <end position="531"/>
    </location>
</feature>
<dbReference type="SUPFAM" id="SSF50249">
    <property type="entry name" value="Nucleic acid-binding proteins"/>
    <property type="match status" value="3"/>
</dbReference>
<dbReference type="PANTHER" id="PTHR10724">
    <property type="entry name" value="30S RIBOSOMAL PROTEIN S1"/>
    <property type="match status" value="1"/>
</dbReference>
<dbReference type="FunFam" id="2.40.50.140:FF:000051">
    <property type="entry name" value="RNA-binding transcriptional accessory protein"/>
    <property type="match status" value="1"/>
</dbReference>
<dbReference type="PANTHER" id="PTHR10724:SF10">
    <property type="entry name" value="S1 RNA-BINDING DOMAIN-CONTAINING PROTEIN 1"/>
    <property type="match status" value="1"/>
</dbReference>
<protein>
    <recommendedName>
        <fullName evidence="3">S1 motif domain-containing protein</fullName>
    </recommendedName>
</protein>
<feature type="domain" description="S1 motif" evidence="3">
    <location>
        <begin position="264"/>
        <end position="332"/>
    </location>
</feature>
<evidence type="ECO:0000256" key="1">
    <source>
        <dbReference type="ARBA" id="ARBA00025453"/>
    </source>
</evidence>
<dbReference type="InterPro" id="IPR012340">
    <property type="entry name" value="NA-bd_OB-fold"/>
</dbReference>
<feature type="region of interest" description="Disordered" evidence="2">
    <location>
        <begin position="231"/>
        <end position="253"/>
    </location>
</feature>
<evidence type="ECO:0000259" key="3">
    <source>
        <dbReference type="PROSITE" id="PS50126"/>
    </source>
</evidence>
<comment type="function">
    <text evidence="1">Associates with the EF-Tu.GDP complex and induces the exchange of GDP to GTP. It remains bound to the aminoacyl-tRNA.EF-Tu.GTP complex up to the GTP hydrolysis stage on the ribosome.</text>
</comment>
<dbReference type="GO" id="GO:0003729">
    <property type="term" value="F:mRNA binding"/>
    <property type="evidence" value="ECO:0007669"/>
    <property type="project" value="UniProtKB-ARBA"/>
</dbReference>
<dbReference type="Gene3D" id="2.40.50.140">
    <property type="entry name" value="Nucleic acid-binding proteins"/>
    <property type="match status" value="3"/>
</dbReference>
<reference evidence="4" key="1">
    <citation type="submission" date="2021-01" db="EMBL/GenBank/DDBJ databases">
        <authorList>
            <person name="Corre E."/>
            <person name="Pelletier E."/>
            <person name="Niang G."/>
            <person name="Scheremetjew M."/>
            <person name="Finn R."/>
            <person name="Kale V."/>
            <person name="Holt S."/>
            <person name="Cochrane G."/>
            <person name="Meng A."/>
            <person name="Brown T."/>
            <person name="Cohen L."/>
        </authorList>
    </citation>
    <scope>NUCLEOTIDE SEQUENCE</scope>
    <source>
        <strain evidence="4">CCMP3105</strain>
    </source>
</reference>
<dbReference type="Pfam" id="PF00575">
    <property type="entry name" value="S1"/>
    <property type="match status" value="3"/>
</dbReference>
<feature type="domain" description="S1 motif" evidence="3">
    <location>
        <begin position="358"/>
        <end position="432"/>
    </location>
</feature>
<evidence type="ECO:0000313" key="4">
    <source>
        <dbReference type="EMBL" id="CAE4580176.1"/>
    </source>
</evidence>
<dbReference type="CDD" id="cd04508">
    <property type="entry name" value="Tudor_SF"/>
    <property type="match status" value="3"/>
</dbReference>
<feature type="compositionally biased region" description="Low complexity" evidence="2">
    <location>
        <begin position="58"/>
        <end position="74"/>
    </location>
</feature>
<dbReference type="AlphaFoldDB" id="A0A7S4VEX4"/>
<feature type="region of interest" description="Disordered" evidence="2">
    <location>
        <begin position="53"/>
        <end position="126"/>
    </location>
</feature>
<dbReference type="InterPro" id="IPR050437">
    <property type="entry name" value="Ribos_protein_bS1-like"/>
</dbReference>
<dbReference type="SMART" id="SM00316">
    <property type="entry name" value="S1"/>
    <property type="match status" value="3"/>
</dbReference>